<feature type="non-terminal residue" evidence="1">
    <location>
        <position position="1"/>
    </location>
</feature>
<protein>
    <submittedName>
        <fullName evidence="1">7964_t:CDS:1</fullName>
    </submittedName>
</protein>
<evidence type="ECO:0000313" key="1">
    <source>
        <dbReference type="EMBL" id="CAG8753557.1"/>
    </source>
</evidence>
<sequence length="43" mass="5052">GKYVIEVAIDLRGVQFTGIHLLAYHDHYHREKLEKMAQNGIRM</sequence>
<gene>
    <name evidence="1" type="ORF">AMORRO_LOCUS15463</name>
</gene>
<dbReference type="Proteomes" id="UP000789342">
    <property type="component" value="Unassembled WGS sequence"/>
</dbReference>
<evidence type="ECO:0000313" key="2">
    <source>
        <dbReference type="Proteomes" id="UP000789342"/>
    </source>
</evidence>
<accession>A0A9N9NQ62</accession>
<dbReference type="EMBL" id="CAJVPV010036642">
    <property type="protein sequence ID" value="CAG8753557.1"/>
    <property type="molecule type" value="Genomic_DNA"/>
</dbReference>
<proteinExistence type="predicted"/>
<organism evidence="1 2">
    <name type="scientific">Acaulospora morrowiae</name>
    <dbReference type="NCBI Taxonomy" id="94023"/>
    <lineage>
        <taxon>Eukaryota</taxon>
        <taxon>Fungi</taxon>
        <taxon>Fungi incertae sedis</taxon>
        <taxon>Mucoromycota</taxon>
        <taxon>Glomeromycotina</taxon>
        <taxon>Glomeromycetes</taxon>
        <taxon>Diversisporales</taxon>
        <taxon>Acaulosporaceae</taxon>
        <taxon>Acaulospora</taxon>
    </lineage>
</organism>
<dbReference type="AlphaFoldDB" id="A0A9N9NQ62"/>
<keyword evidence="2" id="KW-1185">Reference proteome</keyword>
<name>A0A9N9NQ62_9GLOM</name>
<reference evidence="1" key="1">
    <citation type="submission" date="2021-06" db="EMBL/GenBank/DDBJ databases">
        <authorList>
            <person name="Kallberg Y."/>
            <person name="Tangrot J."/>
            <person name="Rosling A."/>
        </authorList>
    </citation>
    <scope>NUCLEOTIDE SEQUENCE</scope>
    <source>
        <strain evidence="1">CL551</strain>
    </source>
</reference>
<comment type="caution">
    <text evidence="1">The sequence shown here is derived from an EMBL/GenBank/DDBJ whole genome shotgun (WGS) entry which is preliminary data.</text>
</comment>
<feature type="non-terminal residue" evidence="1">
    <location>
        <position position="43"/>
    </location>
</feature>